<keyword evidence="1" id="KW-0560">Oxidoreductase</keyword>
<reference evidence="4 5" key="1">
    <citation type="submission" date="2024-08" db="EMBL/GenBank/DDBJ databases">
        <title>Whole-genome sequencing of halo(alkali)philic microorganisms from hypersaline lakes.</title>
        <authorList>
            <person name="Sorokin D.Y."/>
            <person name="Merkel A.Y."/>
            <person name="Messina E."/>
            <person name="Yakimov M."/>
        </authorList>
    </citation>
    <scope>NUCLEOTIDE SEQUENCE [LARGE SCALE GENOMIC DNA]</scope>
    <source>
        <strain evidence="4 5">AB-hyl4</strain>
    </source>
</reference>
<keyword evidence="5" id="KW-1185">Reference proteome</keyword>
<dbReference type="Pfam" id="PF01408">
    <property type="entry name" value="GFO_IDH_MocA"/>
    <property type="match status" value="1"/>
</dbReference>
<dbReference type="Pfam" id="PF22725">
    <property type="entry name" value="GFO_IDH_MocA_C3"/>
    <property type="match status" value="1"/>
</dbReference>
<evidence type="ECO:0000313" key="4">
    <source>
        <dbReference type="EMBL" id="MFA9478498.1"/>
    </source>
</evidence>
<dbReference type="InterPro" id="IPR055170">
    <property type="entry name" value="GFO_IDH_MocA-like_dom"/>
</dbReference>
<dbReference type="PANTHER" id="PTHR43818:SF11">
    <property type="entry name" value="BCDNA.GH03377"/>
    <property type="match status" value="1"/>
</dbReference>
<name>A0ABV4U4H2_9BACT</name>
<gene>
    <name evidence="4" type="ORF">ACERK3_09340</name>
</gene>
<dbReference type="Proteomes" id="UP001575105">
    <property type="component" value="Unassembled WGS sequence"/>
</dbReference>
<evidence type="ECO:0000256" key="1">
    <source>
        <dbReference type="ARBA" id="ARBA00023002"/>
    </source>
</evidence>
<dbReference type="PANTHER" id="PTHR43818">
    <property type="entry name" value="BCDNA.GH03377"/>
    <property type="match status" value="1"/>
</dbReference>
<protein>
    <submittedName>
        <fullName evidence="4">Gfo/Idh/MocA family protein</fullName>
    </submittedName>
</protein>
<feature type="domain" description="GFO/IDH/MocA-like oxidoreductase" evidence="3">
    <location>
        <begin position="134"/>
        <end position="249"/>
    </location>
</feature>
<evidence type="ECO:0000313" key="5">
    <source>
        <dbReference type="Proteomes" id="UP001575105"/>
    </source>
</evidence>
<evidence type="ECO:0000259" key="3">
    <source>
        <dbReference type="Pfam" id="PF22725"/>
    </source>
</evidence>
<organism evidence="4 5">
    <name type="scientific">Natronomicrosphaera hydrolytica</name>
    <dbReference type="NCBI Taxonomy" id="3242702"/>
    <lineage>
        <taxon>Bacteria</taxon>
        <taxon>Pseudomonadati</taxon>
        <taxon>Planctomycetota</taxon>
        <taxon>Phycisphaerae</taxon>
        <taxon>Phycisphaerales</taxon>
        <taxon>Phycisphaeraceae</taxon>
        <taxon>Natronomicrosphaera</taxon>
    </lineage>
</organism>
<feature type="domain" description="Gfo/Idh/MocA-like oxidoreductase N-terminal" evidence="2">
    <location>
        <begin position="4"/>
        <end position="123"/>
    </location>
</feature>
<dbReference type="EMBL" id="JBGUBD010000005">
    <property type="protein sequence ID" value="MFA9478498.1"/>
    <property type="molecule type" value="Genomic_DNA"/>
</dbReference>
<dbReference type="Gene3D" id="3.40.50.720">
    <property type="entry name" value="NAD(P)-binding Rossmann-like Domain"/>
    <property type="match status" value="1"/>
</dbReference>
<dbReference type="InterPro" id="IPR050463">
    <property type="entry name" value="Gfo/Idh/MocA_oxidrdct_glycsds"/>
</dbReference>
<dbReference type="SUPFAM" id="SSF51735">
    <property type="entry name" value="NAD(P)-binding Rossmann-fold domains"/>
    <property type="match status" value="1"/>
</dbReference>
<evidence type="ECO:0000259" key="2">
    <source>
        <dbReference type="Pfam" id="PF01408"/>
    </source>
</evidence>
<dbReference type="SUPFAM" id="SSF55347">
    <property type="entry name" value="Glyceraldehyde-3-phosphate dehydrogenase-like, C-terminal domain"/>
    <property type="match status" value="1"/>
</dbReference>
<dbReference type="InterPro" id="IPR000683">
    <property type="entry name" value="Gfo/Idh/MocA-like_OxRdtase_N"/>
</dbReference>
<proteinExistence type="predicted"/>
<dbReference type="Gene3D" id="3.30.360.10">
    <property type="entry name" value="Dihydrodipicolinate Reductase, domain 2"/>
    <property type="match status" value="1"/>
</dbReference>
<comment type="caution">
    <text evidence="4">The sequence shown here is derived from an EMBL/GenBank/DDBJ whole genome shotgun (WGS) entry which is preliminary data.</text>
</comment>
<sequence>MSAIKFGVCGIGRIGMSHCRHFSQNQDHYKLVAACDIDPERVNATTAKLGGKGYTDLASFFADPEMELAIIATPSLDHARNAEQALAAGKTVLLEKPVGVTAEDYALLQKLAQQYPDRLYFGHNHRFEPAFENTQAIISDGLLGNVNVIKLCKHHVFMRRNDWQMRLDCGGGQLSVWGPHLLDQGLQLLGSPVRDVHSYLRRILTPGDGDDHVKITLIGENDTVAEVEISNSVAMASPYCTIYGDRGTLTYEQDQKEIRLRYLDPQFRWPAATATRATPLPGQPKSPEQDLPWIEETRKVEPDTNMWVQVELEIARHMYRALREDVPFPVSSHDALEVVRISEIVKKQNPQFAWIG</sequence>
<dbReference type="InterPro" id="IPR036291">
    <property type="entry name" value="NAD(P)-bd_dom_sf"/>
</dbReference>
<dbReference type="RefSeq" id="WP_425345424.1">
    <property type="nucleotide sequence ID" value="NZ_JBGUBD010000005.1"/>
</dbReference>
<accession>A0ABV4U4H2</accession>